<dbReference type="PANTHER" id="PTHR45725:SF1">
    <property type="entry name" value="DISHEVELLED ASSOCIATED ACTIVATOR OF MORPHOGENESIS, ISOFORM D"/>
    <property type="match status" value="1"/>
</dbReference>
<feature type="region of interest" description="Disordered" evidence="1">
    <location>
        <begin position="578"/>
        <end position="673"/>
    </location>
</feature>
<dbReference type="CDD" id="cd00303">
    <property type="entry name" value="retropepsin_like"/>
    <property type="match status" value="1"/>
</dbReference>
<proteinExistence type="predicted"/>
<dbReference type="InterPro" id="IPR051425">
    <property type="entry name" value="Formin_Homology"/>
</dbReference>
<keyword evidence="3" id="KW-1185">Reference proteome</keyword>
<feature type="compositionally biased region" description="Polar residues" evidence="1">
    <location>
        <begin position="581"/>
        <end position="595"/>
    </location>
</feature>
<sequence length="1180" mass="128939">MQSPLYQQEFAAFGFPKTSPVVTRSQAREAASRSAAENLDSSSRTQSTPSPTIPGNFDRDEEDEIDQELQDDFDEEPIPSTAEERTSSPELLGLTTSDYDISTPDLFERSGSSPEPEDPIPSTSNLELPTPSSFLIPTPDLAPPPPLAPSNAASNSNPAPPAPTIPSTTTTSSSSPAPTTTTNMSQNTNTPLMPPRGHSTAPSFDPSEVRSLRRYFQDLEALFTRCQITDEAAKKQWAVQYPSIDVADLWETIESFIDVAKSYNDWKADVRALYPGADGTRKWSLADMDQLIGERARIRIHNAADLGCYYRDFMAITKHLIAQNRLSPIEQSRAFLRGFQPALLTRLETRLHLKHPDHYADDPYTMAEIHAAATFILHGTSSTPTTTANQAIASTSNTSTTVPPGMIKTEDISMIIKSLSRTIATLIQPTTHATHNHAPAPRQQATVHIHENTGAEQMCHYCGNRGCRVGTCEFAEIDIRDGKCKRNTEGKIVLPNGSFCPRTIPGLTIRDRIYEWHRRNPVAPAAPTMLFEIDDRSTVQTFTLNTSGRIEALERELLQLRKRREVFDGVEILQRKKPTTPVVTRSAEASGSGTSKGVAAPSSTSTSTAPPPTIPAAAPAPSSSPPTQSTTTSAPPAPPVHPFANARDATYAPPNVRNFATPPKPSNDKGKEPAYKTIVPVIQPKLAEEIFQRSMKSQFVTLTPEELLSIAPDVRTKYRDAVTPKRVSTEPVASAHIVEIGADEVTAVNQLSCSGATLEPGATIVPDPYETYLKHIPHGEHPAEFTVARDSNAIRSIIALVDNKEQIECIVDPGSQIVAMSEEVCLGLNLLFDPTIQLNMQSANGEVDRSLGLIRNVTFRIAYDILLGRPFDVLTQSVVKNFADENQTITILSSFRVSQIAFSRFEELIPHDQGEAALVIDYDGVKPSISFVSPIDSSIPNAVSSLYLSACTSVSSYLQSLYASDNTASNAAPSNTSTWASTLLFSAPFASTPPAPVPTKSISQLSNSILPFPSTTSTSTPSTHKILAATKKKYKPVALKTRPVLGAVPEQFRILRDIKGDPLSTMPKLSTDPPPFKPTGRYTLEHFEATEKLHDGDFLLPEERRVLHHFMCLHNEAFAWTDDERGCFKPEYFPPVDFPVVPHTPWVQKNIPILPGIYNEVCAVIKRKIAAGVYEPSNSS</sequence>
<dbReference type="STRING" id="670580.A0A1X6MI47"/>
<accession>A0A1X6MI47</accession>
<reference evidence="2 3" key="1">
    <citation type="submission" date="2017-04" db="EMBL/GenBank/DDBJ databases">
        <title>Genome Sequence of the Model Brown-Rot Fungus Postia placenta SB12.</title>
        <authorList>
            <consortium name="DOE Joint Genome Institute"/>
            <person name="Gaskell J."/>
            <person name="Kersten P."/>
            <person name="Larrondo L.F."/>
            <person name="Canessa P."/>
            <person name="Martinez D."/>
            <person name="Hibbett D."/>
            <person name="Schmoll M."/>
            <person name="Kubicek C.P."/>
            <person name="Martinez A.T."/>
            <person name="Yadav J."/>
            <person name="Master E."/>
            <person name="Magnuson J.K."/>
            <person name="James T."/>
            <person name="Yaver D."/>
            <person name="Berka R."/>
            <person name="Labutti K."/>
            <person name="Lipzen A."/>
            <person name="Aerts A."/>
            <person name="Barry K."/>
            <person name="Henrissat B."/>
            <person name="Blanchette R."/>
            <person name="Grigoriev I."/>
            <person name="Cullen D."/>
        </authorList>
    </citation>
    <scope>NUCLEOTIDE SEQUENCE [LARGE SCALE GENOMIC DNA]</scope>
    <source>
        <strain evidence="2 3">MAD-698-R-SB12</strain>
    </source>
</reference>
<name>A0A1X6MI47_9APHY</name>
<feature type="compositionally biased region" description="Low complexity" evidence="1">
    <location>
        <begin position="165"/>
        <end position="190"/>
    </location>
</feature>
<protein>
    <submittedName>
        <fullName evidence="2">Uncharacterized protein</fullName>
    </submittedName>
</protein>
<evidence type="ECO:0000256" key="1">
    <source>
        <dbReference type="SAM" id="MobiDB-lite"/>
    </source>
</evidence>
<gene>
    <name evidence="2" type="ORF">POSPLADRAFT_1063122</name>
</gene>
<dbReference type="AlphaFoldDB" id="A0A1X6MI47"/>
<feature type="region of interest" description="Disordered" evidence="1">
    <location>
        <begin position="15"/>
        <end position="207"/>
    </location>
</feature>
<organism evidence="2 3">
    <name type="scientific">Postia placenta MAD-698-R-SB12</name>
    <dbReference type="NCBI Taxonomy" id="670580"/>
    <lineage>
        <taxon>Eukaryota</taxon>
        <taxon>Fungi</taxon>
        <taxon>Dikarya</taxon>
        <taxon>Basidiomycota</taxon>
        <taxon>Agaricomycotina</taxon>
        <taxon>Agaricomycetes</taxon>
        <taxon>Polyporales</taxon>
        <taxon>Adustoporiaceae</taxon>
        <taxon>Rhodonia</taxon>
    </lineage>
</organism>
<feature type="compositionally biased region" description="Polar residues" evidence="1">
    <location>
        <begin position="121"/>
        <end position="135"/>
    </location>
</feature>
<evidence type="ECO:0000313" key="3">
    <source>
        <dbReference type="Proteomes" id="UP000194127"/>
    </source>
</evidence>
<dbReference type="PANTHER" id="PTHR45725">
    <property type="entry name" value="FORMIN HOMOLOGY 2 FAMILY MEMBER"/>
    <property type="match status" value="1"/>
</dbReference>
<feature type="non-terminal residue" evidence="2">
    <location>
        <position position="1180"/>
    </location>
</feature>
<dbReference type="Proteomes" id="UP000194127">
    <property type="component" value="Unassembled WGS sequence"/>
</dbReference>
<evidence type="ECO:0000313" key="2">
    <source>
        <dbReference type="EMBL" id="OSX55999.1"/>
    </source>
</evidence>
<feature type="compositionally biased region" description="Low complexity" evidence="1">
    <location>
        <begin position="615"/>
        <end position="634"/>
    </location>
</feature>
<dbReference type="OrthoDB" id="3195134at2759"/>
<dbReference type="EMBL" id="KZ110679">
    <property type="protein sequence ID" value="OSX55999.1"/>
    <property type="molecule type" value="Genomic_DNA"/>
</dbReference>
<dbReference type="GeneID" id="36326558"/>
<feature type="compositionally biased region" description="Low complexity" evidence="1">
    <location>
        <begin position="32"/>
        <end position="54"/>
    </location>
</feature>
<feature type="compositionally biased region" description="Acidic residues" evidence="1">
    <location>
        <begin position="59"/>
        <end position="77"/>
    </location>
</feature>
<dbReference type="RefSeq" id="XP_024332793.1">
    <property type="nucleotide sequence ID" value="XM_024481608.1"/>
</dbReference>
<feature type="compositionally biased region" description="Low complexity" evidence="1">
    <location>
        <begin position="599"/>
        <end position="608"/>
    </location>
</feature>